<name>W6YQF7_COCMI</name>
<accession>W6YQF7</accession>
<dbReference type="RefSeq" id="XP_007693588.1">
    <property type="nucleotide sequence ID" value="XM_007695398.1"/>
</dbReference>
<dbReference type="Proteomes" id="UP000054032">
    <property type="component" value="Unassembled WGS sequence"/>
</dbReference>
<protein>
    <submittedName>
        <fullName evidence="2">Uncharacterized protein</fullName>
    </submittedName>
</protein>
<feature type="region of interest" description="Disordered" evidence="1">
    <location>
        <begin position="1"/>
        <end position="21"/>
    </location>
</feature>
<reference evidence="2 3" key="1">
    <citation type="journal article" date="2013" name="PLoS Genet.">
        <title>Comparative genome structure, secondary metabolite, and effector coding capacity across Cochliobolus pathogens.</title>
        <authorList>
            <person name="Condon B.J."/>
            <person name="Leng Y."/>
            <person name="Wu D."/>
            <person name="Bushley K.E."/>
            <person name="Ohm R.A."/>
            <person name="Otillar R."/>
            <person name="Martin J."/>
            <person name="Schackwitz W."/>
            <person name="Grimwood J."/>
            <person name="MohdZainudin N."/>
            <person name="Xue C."/>
            <person name="Wang R."/>
            <person name="Manning V.A."/>
            <person name="Dhillon B."/>
            <person name="Tu Z.J."/>
            <person name="Steffenson B.J."/>
            <person name="Salamov A."/>
            <person name="Sun H."/>
            <person name="Lowry S."/>
            <person name="LaButti K."/>
            <person name="Han J."/>
            <person name="Copeland A."/>
            <person name="Lindquist E."/>
            <person name="Barry K."/>
            <person name="Schmutz J."/>
            <person name="Baker S.E."/>
            <person name="Ciuffetti L.M."/>
            <person name="Grigoriev I.V."/>
            <person name="Zhong S."/>
            <person name="Turgeon B.G."/>
        </authorList>
    </citation>
    <scope>NUCLEOTIDE SEQUENCE [LARGE SCALE GENOMIC DNA]</scope>
    <source>
        <strain evidence="2 3">ATCC 44560</strain>
    </source>
</reference>
<keyword evidence="3" id="KW-1185">Reference proteome</keyword>
<dbReference type="AlphaFoldDB" id="W6YQF7"/>
<gene>
    <name evidence="2" type="ORF">COCMIDRAFT_31058</name>
</gene>
<dbReference type="HOGENOM" id="CLU_1844741_0_0_1"/>
<proteinExistence type="predicted"/>
<dbReference type="KEGG" id="bor:COCMIDRAFT_31058"/>
<organism evidence="2 3">
    <name type="scientific">Bipolaris oryzae ATCC 44560</name>
    <dbReference type="NCBI Taxonomy" id="930090"/>
    <lineage>
        <taxon>Eukaryota</taxon>
        <taxon>Fungi</taxon>
        <taxon>Dikarya</taxon>
        <taxon>Ascomycota</taxon>
        <taxon>Pezizomycotina</taxon>
        <taxon>Dothideomycetes</taxon>
        <taxon>Pleosporomycetidae</taxon>
        <taxon>Pleosporales</taxon>
        <taxon>Pleosporineae</taxon>
        <taxon>Pleosporaceae</taxon>
        <taxon>Bipolaris</taxon>
    </lineage>
</organism>
<dbReference type="EMBL" id="KI964228">
    <property type="protein sequence ID" value="EUC39890.1"/>
    <property type="molecule type" value="Genomic_DNA"/>
</dbReference>
<dbReference type="GeneID" id="19121794"/>
<evidence type="ECO:0000313" key="3">
    <source>
        <dbReference type="Proteomes" id="UP000054032"/>
    </source>
</evidence>
<evidence type="ECO:0000313" key="2">
    <source>
        <dbReference type="EMBL" id="EUC39890.1"/>
    </source>
</evidence>
<sequence>MSFDWRQVSIPTPSPDRRHQTGQVIIRTTDGMDPTTTIGIVKWCMERVVRTVEFVGRVWSAVLVATHSMAHVERSRFLTPQTRRLRVEEQIDDKFVEIAAAAQGTVAALPHTVTLAAKVPLKLAPLGAEAGVEELLGHL</sequence>
<evidence type="ECO:0000256" key="1">
    <source>
        <dbReference type="SAM" id="MobiDB-lite"/>
    </source>
</evidence>